<dbReference type="OrthoDB" id="1368at2759"/>
<protein>
    <recommendedName>
        <fullName evidence="11">NADP-dependent oxidoreductase domain-containing protein</fullName>
    </recommendedName>
</protein>
<keyword evidence="3 10" id="KW-0812">Transmembrane</keyword>
<dbReference type="CDD" id="cd19146">
    <property type="entry name" value="AKR_AKR9A1-2"/>
    <property type="match status" value="1"/>
</dbReference>
<dbReference type="EMBL" id="JAFIQS010000014">
    <property type="protein sequence ID" value="KAG5163559.1"/>
    <property type="molecule type" value="Genomic_DNA"/>
</dbReference>
<keyword evidence="5 10" id="KW-1133">Transmembrane helix</keyword>
<evidence type="ECO:0000256" key="4">
    <source>
        <dbReference type="ARBA" id="ARBA00022857"/>
    </source>
</evidence>
<evidence type="ECO:0000256" key="5">
    <source>
        <dbReference type="ARBA" id="ARBA00022989"/>
    </source>
</evidence>
<keyword evidence="2" id="KW-0813">Transport</keyword>
<keyword evidence="6" id="KW-0406">Ion transport</keyword>
<dbReference type="AlphaFoldDB" id="A0A8H7XQ78"/>
<dbReference type="InterPro" id="IPR036812">
    <property type="entry name" value="NAD(P)_OxRdtase_dom_sf"/>
</dbReference>
<dbReference type="GO" id="GO:0016020">
    <property type="term" value="C:membrane"/>
    <property type="evidence" value="ECO:0007669"/>
    <property type="project" value="UniProtKB-SubCell"/>
</dbReference>
<evidence type="ECO:0000256" key="3">
    <source>
        <dbReference type="ARBA" id="ARBA00022692"/>
    </source>
</evidence>
<gene>
    <name evidence="12" type="ORF">JR316_011339</name>
</gene>
<feature type="transmembrane region" description="Helical" evidence="10">
    <location>
        <begin position="55"/>
        <end position="76"/>
    </location>
</feature>
<evidence type="ECO:0000256" key="10">
    <source>
        <dbReference type="SAM" id="Phobius"/>
    </source>
</evidence>
<feature type="transmembrane region" description="Helical" evidence="10">
    <location>
        <begin position="25"/>
        <end position="43"/>
    </location>
</feature>
<proteinExistence type="inferred from homology"/>
<keyword evidence="7 10" id="KW-0472">Membrane</keyword>
<evidence type="ECO:0000256" key="2">
    <source>
        <dbReference type="ARBA" id="ARBA00022448"/>
    </source>
</evidence>
<comment type="caution">
    <text evidence="12">The sequence shown here is derived from an EMBL/GenBank/DDBJ whole genome shotgun (WGS) entry which is preliminary data.</text>
</comment>
<dbReference type="PANTHER" id="PTHR43364:SF7">
    <property type="entry name" value="NADP-DEPENDENT OXIDOREDUCTASE DOMAIN-CONTAINING PROTEIN-RELATED"/>
    <property type="match status" value="1"/>
</dbReference>
<dbReference type="InterPro" id="IPR023210">
    <property type="entry name" value="NADP_OxRdtase_dom"/>
</dbReference>
<organism evidence="12">
    <name type="scientific">Psilocybe cubensis</name>
    <name type="common">Psychedelic mushroom</name>
    <name type="synonym">Stropharia cubensis</name>
    <dbReference type="NCBI Taxonomy" id="181762"/>
    <lineage>
        <taxon>Eukaryota</taxon>
        <taxon>Fungi</taxon>
        <taxon>Dikarya</taxon>
        <taxon>Basidiomycota</taxon>
        <taxon>Agaricomycotina</taxon>
        <taxon>Agaricomycetes</taxon>
        <taxon>Agaricomycetidae</taxon>
        <taxon>Agaricales</taxon>
        <taxon>Agaricineae</taxon>
        <taxon>Strophariaceae</taxon>
        <taxon>Psilocybe</taxon>
    </lineage>
</organism>
<dbReference type="Gene3D" id="3.20.20.100">
    <property type="entry name" value="NADP-dependent oxidoreductase domain"/>
    <property type="match status" value="1"/>
</dbReference>
<accession>A0A8H7XQ78</accession>
<dbReference type="InterPro" id="IPR050523">
    <property type="entry name" value="AKR_Detox_Biosynth"/>
</dbReference>
<evidence type="ECO:0000259" key="11">
    <source>
        <dbReference type="Pfam" id="PF00248"/>
    </source>
</evidence>
<evidence type="ECO:0000256" key="9">
    <source>
        <dbReference type="SAM" id="MobiDB-lite"/>
    </source>
</evidence>
<dbReference type="PANTHER" id="PTHR43364">
    <property type="entry name" value="NADH-SPECIFIC METHYLGLYOXAL REDUCTASE-RELATED"/>
    <property type="match status" value="1"/>
</dbReference>
<feature type="domain" description="NADP-dependent oxidoreductase" evidence="11">
    <location>
        <begin position="523"/>
        <end position="835"/>
    </location>
</feature>
<name>A0A8H7XQ78_PSICU</name>
<evidence type="ECO:0000256" key="6">
    <source>
        <dbReference type="ARBA" id="ARBA00023065"/>
    </source>
</evidence>
<dbReference type="Pfam" id="PF25539">
    <property type="entry name" value="Bestrophin_2"/>
    <property type="match status" value="2"/>
</dbReference>
<dbReference type="SUPFAM" id="SSF51430">
    <property type="entry name" value="NAD(P)-linked oxidoreductase"/>
    <property type="match status" value="1"/>
</dbReference>
<dbReference type="GO" id="GO:0005254">
    <property type="term" value="F:chloride channel activity"/>
    <property type="evidence" value="ECO:0007669"/>
    <property type="project" value="InterPro"/>
</dbReference>
<reference evidence="12" key="1">
    <citation type="submission" date="2021-02" db="EMBL/GenBank/DDBJ databases">
        <title>Psilocybe cubensis genome.</title>
        <authorList>
            <person name="Mckernan K.J."/>
            <person name="Crawford S."/>
            <person name="Trippe A."/>
            <person name="Kane L.T."/>
            <person name="Mclaughlin S."/>
        </authorList>
    </citation>
    <scope>NUCLEOTIDE SEQUENCE [LARGE SCALE GENOMIC DNA]</scope>
    <source>
        <strain evidence="12">MGC-MH-2018</strain>
    </source>
</reference>
<sequence length="877" mass="99541">MVANNPLFRGTWTAKKFGATVVDDIWPEVIFFTLVATMVVLVSEHTSADLGVSNQLLTVLGLVLGLVISFRTSSAYERRLYSIRYQEGRKMWTTIMVASKNLAQMIWIHVPDQRKDSTPVECVIEKKTMINLVQAFSVSVKHLLRGEQGVYYEDLYPLISFLPRYVGESDKMSFDESSMLPLWHLPEGFETAKTKTTAEPMSNDKEKTSSTFSRPQRTDTFDPEALLPQIDSEHPLRPARNPPHYTIFDYIPILRIFPWTWGMLIRKPKGRLRSNRRKAYSEIVESHIPLEISLVLSNYSCWLMKNNLVQPSIASGITNNLFLLQDTVSNLERICNTPLPFAYQAHLRMSLWLYLILLPFQIYTSYGVITIPATAFASFLLLGFLEIGQEIENPFNYDLNDLDLDYFCLCLQRELHEITAHANPDLNDFIFTNLNQPFAPSDRRTAAELVKISEPYTLPSGNGSSAQPGMGSLRQTLVSGWKMVDNITRATAKMSFMQPPPPPKTNLGRYRLLSPNAGVHVSPIALGAMSIGDKWDKFGMGTMDKESSFKLLDAFYDNGGNFIDTANNYQDETSEMFIGEWAEKRRIRDQLFIATKYTTDFKMHNDSVPQQVLYVGNNSKSLRISVNASLKKLRTNYIDLLYLHWWDWDTSIEEVMKSLHNLVVQGKVLYLGVSDTPAWVVSKANQYARDHALTPFVIYQGAWNVMERSFEREIIPMARAEGMALAPWNVLAAGKIRTDAEEERRRKTGEKGRTTFDPHWERTDKEKKVCKALEQVASEVGTKSITAVAIAYLMQKTTYVFPIVGGRKVEHLLSNIEALNITLSDKQIQFLESVVEFDPGFPSTFIGNGTQPVHLVSASAHIDMRPMAQPIRPLVKS</sequence>
<comment type="subcellular location">
    <subcellularLocation>
        <location evidence="1">Membrane</location>
        <topology evidence="1">Multi-pass membrane protein</topology>
    </subcellularLocation>
</comment>
<feature type="transmembrane region" description="Helical" evidence="10">
    <location>
        <begin position="352"/>
        <end position="385"/>
    </location>
</feature>
<evidence type="ECO:0000313" key="12">
    <source>
        <dbReference type="EMBL" id="KAG5163559.1"/>
    </source>
</evidence>
<comment type="similarity">
    <text evidence="8">Belongs to the aldo/keto reductase family. Aldo/keto reductase 2 subfamily.</text>
</comment>
<evidence type="ECO:0000256" key="1">
    <source>
        <dbReference type="ARBA" id="ARBA00004141"/>
    </source>
</evidence>
<dbReference type="Pfam" id="PF00248">
    <property type="entry name" value="Aldo_ket_red"/>
    <property type="match status" value="1"/>
</dbReference>
<evidence type="ECO:0000256" key="8">
    <source>
        <dbReference type="ARBA" id="ARBA00038157"/>
    </source>
</evidence>
<evidence type="ECO:0000256" key="7">
    <source>
        <dbReference type="ARBA" id="ARBA00023136"/>
    </source>
</evidence>
<feature type="region of interest" description="Disordered" evidence="9">
    <location>
        <begin position="195"/>
        <end position="218"/>
    </location>
</feature>
<dbReference type="InterPro" id="IPR044669">
    <property type="entry name" value="YneE/VCCN1/2-like"/>
</dbReference>
<keyword evidence="4" id="KW-0521">NADP</keyword>